<dbReference type="InterPro" id="IPR002933">
    <property type="entry name" value="Peptidase_M20"/>
</dbReference>
<dbReference type="OrthoDB" id="9773892at2"/>
<dbReference type="RefSeq" id="WP_078694291.1">
    <property type="nucleotide sequence ID" value="NZ_FUWX01000013.1"/>
</dbReference>
<dbReference type="Pfam" id="PF01546">
    <property type="entry name" value="Peptidase_M20"/>
    <property type="match status" value="1"/>
</dbReference>
<keyword evidence="4" id="KW-0862">Zinc</keyword>
<dbReference type="InterPro" id="IPR008007">
    <property type="entry name" value="Peptidase_M42"/>
</dbReference>
<dbReference type="PANTHER" id="PTHR42994:SF2">
    <property type="entry name" value="PEPTIDASE"/>
    <property type="match status" value="1"/>
</dbReference>
<sequence>MNKERMINNFIEMVNIYSPSKKEGEYGNYLIKRLKAYGFEIYLDKNNHLYGGDCPTIFGKLKGNIPGNGITLVAHMDVIDPNENVNIVIENNIIKTDGKTTLGGDDKGGIASILEVIESIIENNYKHEDIYVVFTPGEEIGMAGAKVIDWEKIPKNIKPAKNMLVVDNAGKAGLIAHSAPSKYNFRVEFNGRKAHGGIEPEKGINSIILAGHFLSKIKIGRLDELTTSNIGEIKSDFPTNVVPDLCYLTGEVRGHSEESIQEVLNSYKNILEEIKICHGGDYKFEYICDFPTLKPKDNLKLAKDFKKIYESLGIHSELKVIGGGSDSNIFAKEGYNSIIIGVGMENVHTVEESLDINELEKTTLAILKYIIK</sequence>
<dbReference type="PIRSF" id="PIRSF001123">
    <property type="entry name" value="PepA_GA"/>
    <property type="match status" value="1"/>
</dbReference>
<dbReference type="GO" id="GO:0004177">
    <property type="term" value="F:aminopeptidase activity"/>
    <property type="evidence" value="ECO:0007669"/>
    <property type="project" value="UniProtKB-UniRule"/>
</dbReference>
<protein>
    <submittedName>
        <fullName evidence="9">Peptidase T-like protein</fullName>
    </submittedName>
</protein>
<dbReference type="EMBL" id="FUWX01000013">
    <property type="protein sequence ID" value="SJZ88012.1"/>
    <property type="molecule type" value="Genomic_DNA"/>
</dbReference>
<keyword evidence="2 7" id="KW-0479">Metal-binding</keyword>
<evidence type="ECO:0000256" key="2">
    <source>
        <dbReference type="ARBA" id="ARBA00022723"/>
    </source>
</evidence>
<keyword evidence="3" id="KW-0378">Hydrolase</keyword>
<evidence type="ECO:0000256" key="7">
    <source>
        <dbReference type="PIRSR" id="PIRSR001123-2"/>
    </source>
</evidence>
<organism evidence="9 10">
    <name type="scientific">Cetobacterium ceti</name>
    <dbReference type="NCBI Taxonomy" id="180163"/>
    <lineage>
        <taxon>Bacteria</taxon>
        <taxon>Fusobacteriati</taxon>
        <taxon>Fusobacteriota</taxon>
        <taxon>Fusobacteriia</taxon>
        <taxon>Fusobacteriales</taxon>
        <taxon>Fusobacteriaceae</taxon>
        <taxon>Cetobacterium</taxon>
    </lineage>
</organism>
<keyword evidence="10" id="KW-1185">Reference proteome</keyword>
<dbReference type="STRING" id="180163.SAMN02745174_01830"/>
<dbReference type="GO" id="GO:0046872">
    <property type="term" value="F:metal ion binding"/>
    <property type="evidence" value="ECO:0007669"/>
    <property type="project" value="UniProtKB-UniRule"/>
</dbReference>
<dbReference type="SUPFAM" id="SSF53187">
    <property type="entry name" value="Zn-dependent exopeptidases"/>
    <property type="match status" value="1"/>
</dbReference>
<feature type="binding site" evidence="7">
    <location>
        <position position="105"/>
    </location>
    <ligand>
        <name>Zn(2+)</name>
        <dbReference type="ChEBI" id="CHEBI:29105"/>
        <label>2</label>
    </ligand>
</feature>
<dbReference type="Gene3D" id="3.30.70.360">
    <property type="match status" value="1"/>
</dbReference>
<evidence type="ECO:0000256" key="4">
    <source>
        <dbReference type="ARBA" id="ARBA00022833"/>
    </source>
</evidence>
<comment type="cofactor">
    <cofactor evidence="1">
        <name>Zn(2+)</name>
        <dbReference type="ChEBI" id="CHEBI:29105"/>
    </cofactor>
</comment>
<feature type="binding site" evidence="7">
    <location>
        <position position="105"/>
    </location>
    <ligand>
        <name>Zn(2+)</name>
        <dbReference type="ChEBI" id="CHEBI:29105"/>
        <label>1</label>
    </ligand>
</feature>
<evidence type="ECO:0000256" key="6">
    <source>
        <dbReference type="PIRSR" id="PIRSR001123-1"/>
    </source>
</evidence>
<comment type="similarity">
    <text evidence="5">Belongs to the peptidase M42 family.</text>
</comment>
<proteinExistence type="inferred from homology"/>
<evidence type="ECO:0000256" key="5">
    <source>
        <dbReference type="PIRNR" id="PIRNR001123"/>
    </source>
</evidence>
<dbReference type="Gene3D" id="3.40.630.10">
    <property type="entry name" value="Zn peptidases"/>
    <property type="match status" value="1"/>
</dbReference>
<dbReference type="InterPro" id="IPR011650">
    <property type="entry name" value="Peptidase_M20_dimer"/>
</dbReference>
<evidence type="ECO:0000259" key="8">
    <source>
        <dbReference type="Pfam" id="PF07687"/>
    </source>
</evidence>
<evidence type="ECO:0000313" key="10">
    <source>
        <dbReference type="Proteomes" id="UP000191153"/>
    </source>
</evidence>
<feature type="active site" description="Proton acceptor" evidence="6">
    <location>
        <position position="138"/>
    </location>
</feature>
<accession>A0A1T4P961</accession>
<feature type="domain" description="Peptidase M20 dimerisation" evidence="8">
    <location>
        <begin position="184"/>
        <end position="274"/>
    </location>
</feature>
<name>A0A1T4P961_9FUSO</name>
<feature type="binding site" evidence="7">
    <location>
        <position position="139"/>
    </location>
    <ligand>
        <name>Zn(2+)</name>
        <dbReference type="ChEBI" id="CHEBI:29105"/>
        <label>2</label>
    </ligand>
</feature>
<comment type="cofactor">
    <cofactor evidence="7">
        <name>a divalent metal cation</name>
        <dbReference type="ChEBI" id="CHEBI:60240"/>
    </cofactor>
    <text evidence="7">Binds 2 divalent metal cations per subunit.</text>
</comment>
<dbReference type="AlphaFoldDB" id="A0A1T4P961"/>
<reference evidence="9 10" key="1">
    <citation type="submission" date="2017-02" db="EMBL/GenBank/DDBJ databases">
        <authorList>
            <person name="Peterson S.W."/>
        </authorList>
    </citation>
    <scope>NUCLEOTIDE SEQUENCE [LARGE SCALE GENOMIC DNA]</scope>
    <source>
        <strain evidence="9 10">ATCC 700028</strain>
    </source>
</reference>
<dbReference type="SUPFAM" id="SSF55031">
    <property type="entry name" value="Bacterial exopeptidase dimerisation domain"/>
    <property type="match status" value="1"/>
</dbReference>
<dbReference type="InterPro" id="IPR036264">
    <property type="entry name" value="Bact_exopeptidase_dim_dom"/>
</dbReference>
<evidence type="ECO:0000313" key="9">
    <source>
        <dbReference type="EMBL" id="SJZ88012.1"/>
    </source>
</evidence>
<gene>
    <name evidence="9" type="ORF">SAMN02745174_01830</name>
</gene>
<evidence type="ECO:0000256" key="3">
    <source>
        <dbReference type="ARBA" id="ARBA00022801"/>
    </source>
</evidence>
<dbReference type="PANTHER" id="PTHR42994">
    <property type="entry name" value="PEPTIDASE T"/>
    <property type="match status" value="1"/>
</dbReference>
<dbReference type="Proteomes" id="UP000191153">
    <property type="component" value="Unassembled WGS sequence"/>
</dbReference>
<evidence type="ECO:0000256" key="1">
    <source>
        <dbReference type="ARBA" id="ARBA00001947"/>
    </source>
</evidence>
<dbReference type="Pfam" id="PF07687">
    <property type="entry name" value="M20_dimer"/>
    <property type="match status" value="1"/>
</dbReference>